<evidence type="ECO:0000313" key="6">
    <source>
        <dbReference type="EMBL" id="KAJ5145878.1"/>
    </source>
</evidence>
<comment type="caution">
    <text evidence="6">The sequence shown here is derived from an EMBL/GenBank/DDBJ whole genome shotgun (WGS) entry which is preliminary data.</text>
</comment>
<dbReference type="Pfam" id="PF04828">
    <property type="entry name" value="GFA"/>
    <property type="match status" value="1"/>
</dbReference>
<organism evidence="6 7">
    <name type="scientific">Penicillium bovifimosum</name>
    <dbReference type="NCBI Taxonomy" id="126998"/>
    <lineage>
        <taxon>Eukaryota</taxon>
        <taxon>Fungi</taxon>
        <taxon>Dikarya</taxon>
        <taxon>Ascomycota</taxon>
        <taxon>Pezizomycotina</taxon>
        <taxon>Eurotiomycetes</taxon>
        <taxon>Eurotiomycetidae</taxon>
        <taxon>Eurotiales</taxon>
        <taxon>Aspergillaceae</taxon>
        <taxon>Penicillium</taxon>
    </lineage>
</organism>
<dbReference type="Gene3D" id="3.90.1590.10">
    <property type="entry name" value="glutathione-dependent formaldehyde- activating enzyme (gfa)"/>
    <property type="match status" value="1"/>
</dbReference>
<dbReference type="PROSITE" id="PS51891">
    <property type="entry name" value="CENP_V_GFA"/>
    <property type="match status" value="1"/>
</dbReference>
<evidence type="ECO:0000256" key="1">
    <source>
        <dbReference type="ARBA" id="ARBA00005495"/>
    </source>
</evidence>
<evidence type="ECO:0000259" key="5">
    <source>
        <dbReference type="PROSITE" id="PS51891"/>
    </source>
</evidence>
<keyword evidence="7" id="KW-1185">Reference proteome</keyword>
<gene>
    <name evidence="6" type="ORF">N7515_000442</name>
</gene>
<keyword evidence="2" id="KW-0479">Metal-binding</keyword>
<dbReference type="PANTHER" id="PTHR33337">
    <property type="entry name" value="GFA DOMAIN-CONTAINING PROTEIN"/>
    <property type="match status" value="1"/>
</dbReference>
<dbReference type="InterPro" id="IPR011057">
    <property type="entry name" value="Mss4-like_sf"/>
</dbReference>
<dbReference type="SUPFAM" id="SSF51316">
    <property type="entry name" value="Mss4-like"/>
    <property type="match status" value="1"/>
</dbReference>
<dbReference type="Proteomes" id="UP001149079">
    <property type="component" value="Unassembled WGS sequence"/>
</dbReference>
<reference evidence="6" key="1">
    <citation type="submission" date="2022-11" db="EMBL/GenBank/DDBJ databases">
        <authorList>
            <person name="Petersen C."/>
        </authorList>
    </citation>
    <scope>NUCLEOTIDE SEQUENCE</scope>
    <source>
        <strain evidence="6">IBT 22155</strain>
    </source>
</reference>
<evidence type="ECO:0000313" key="7">
    <source>
        <dbReference type="Proteomes" id="UP001149079"/>
    </source>
</evidence>
<dbReference type="GO" id="GO:0046872">
    <property type="term" value="F:metal ion binding"/>
    <property type="evidence" value="ECO:0007669"/>
    <property type="project" value="UniProtKB-KW"/>
</dbReference>
<dbReference type="GO" id="GO:0016846">
    <property type="term" value="F:carbon-sulfur lyase activity"/>
    <property type="evidence" value="ECO:0007669"/>
    <property type="project" value="InterPro"/>
</dbReference>
<name>A0A9W9HFE9_9EURO</name>
<evidence type="ECO:0000256" key="4">
    <source>
        <dbReference type="ARBA" id="ARBA00023239"/>
    </source>
</evidence>
<dbReference type="InterPro" id="IPR006913">
    <property type="entry name" value="CENP-V/GFA"/>
</dbReference>
<proteinExistence type="inferred from homology"/>
<protein>
    <recommendedName>
        <fullName evidence="5">CENP-V/GFA domain-containing protein</fullName>
    </recommendedName>
</protein>
<dbReference type="RefSeq" id="XP_056526352.1">
    <property type="nucleotide sequence ID" value="XM_056661186.1"/>
</dbReference>
<reference evidence="6" key="2">
    <citation type="journal article" date="2023" name="IMA Fungus">
        <title>Comparative genomic study of the Penicillium genus elucidates a diverse pangenome and 15 lateral gene transfer events.</title>
        <authorList>
            <person name="Petersen C."/>
            <person name="Sorensen T."/>
            <person name="Nielsen M.R."/>
            <person name="Sondergaard T.E."/>
            <person name="Sorensen J.L."/>
            <person name="Fitzpatrick D.A."/>
            <person name="Frisvad J.C."/>
            <person name="Nielsen K.L."/>
        </authorList>
    </citation>
    <scope>NUCLEOTIDE SEQUENCE</scope>
    <source>
        <strain evidence="6">IBT 22155</strain>
    </source>
</reference>
<keyword evidence="4" id="KW-0456">Lyase</keyword>
<comment type="similarity">
    <text evidence="1">Belongs to the Gfa family.</text>
</comment>
<keyword evidence="3" id="KW-0862">Zinc</keyword>
<feature type="domain" description="CENP-V/GFA" evidence="5">
    <location>
        <begin position="29"/>
        <end position="135"/>
    </location>
</feature>
<dbReference type="OrthoDB" id="9970124at2759"/>
<dbReference type="PANTHER" id="PTHR33337:SF40">
    <property type="entry name" value="CENP-V_GFA DOMAIN-CONTAINING PROTEIN-RELATED"/>
    <property type="match status" value="1"/>
</dbReference>
<sequence length="189" mass="21925">MSSGETPKKWMDKPPYRPVDPKEFGEVKWRGHCQCGRVEYHINREKPLMAKFCHCRGCQVLHGAPFQWCAVFHKTDLTFPKGAKDLVFYSSKEKSTEYMTPTKVACGYCRAPIMDEGNNVCLLFPELINVEGSYDEEKHRKEAFMPKCHIFYEQRLVDVADDLEKWSGMDGESERIDMYGKPLKEGEKL</sequence>
<dbReference type="GeneID" id="81400356"/>
<dbReference type="EMBL" id="JAPQKL010000001">
    <property type="protein sequence ID" value="KAJ5145878.1"/>
    <property type="molecule type" value="Genomic_DNA"/>
</dbReference>
<evidence type="ECO:0000256" key="2">
    <source>
        <dbReference type="ARBA" id="ARBA00022723"/>
    </source>
</evidence>
<dbReference type="AlphaFoldDB" id="A0A9W9HFE9"/>
<evidence type="ECO:0000256" key="3">
    <source>
        <dbReference type="ARBA" id="ARBA00022833"/>
    </source>
</evidence>
<accession>A0A9W9HFE9</accession>